<dbReference type="GO" id="GO:0004038">
    <property type="term" value="F:allantoinase activity"/>
    <property type="evidence" value="ECO:0007669"/>
    <property type="project" value="TreeGrafter"/>
</dbReference>
<keyword evidence="6" id="KW-0665">Pyrimidine biosynthesis</keyword>
<dbReference type="OrthoDB" id="9765462at2"/>
<dbReference type="InterPro" id="IPR006680">
    <property type="entry name" value="Amidohydro-rel"/>
</dbReference>
<dbReference type="Pfam" id="PF01979">
    <property type="entry name" value="Amidohydro_1"/>
    <property type="match status" value="1"/>
</dbReference>
<feature type="domain" description="Amidohydrolase-related" evidence="7">
    <location>
        <begin position="69"/>
        <end position="471"/>
    </location>
</feature>
<dbReference type="PANTHER" id="PTHR43668">
    <property type="entry name" value="ALLANTOINASE"/>
    <property type="match status" value="1"/>
</dbReference>
<dbReference type="InterPro" id="IPR032466">
    <property type="entry name" value="Metal_Hydrolase"/>
</dbReference>
<organism evidence="8 9">
    <name type="scientific">Treponema berlinense</name>
    <dbReference type="NCBI Taxonomy" id="225004"/>
    <lineage>
        <taxon>Bacteria</taxon>
        <taxon>Pseudomonadati</taxon>
        <taxon>Spirochaetota</taxon>
        <taxon>Spirochaetia</taxon>
        <taxon>Spirochaetales</taxon>
        <taxon>Treponemataceae</taxon>
        <taxon>Treponema</taxon>
    </lineage>
</organism>
<dbReference type="CDD" id="cd01317">
    <property type="entry name" value="DHOase_IIa"/>
    <property type="match status" value="1"/>
</dbReference>
<dbReference type="GO" id="GO:0006221">
    <property type="term" value="P:pyrimidine nucleotide biosynthetic process"/>
    <property type="evidence" value="ECO:0007669"/>
    <property type="project" value="UniProtKB-KW"/>
</dbReference>
<dbReference type="GO" id="GO:0005737">
    <property type="term" value="C:cytoplasm"/>
    <property type="evidence" value="ECO:0007669"/>
    <property type="project" value="TreeGrafter"/>
</dbReference>
<dbReference type="GO" id="GO:0046872">
    <property type="term" value="F:metal ion binding"/>
    <property type="evidence" value="ECO:0007669"/>
    <property type="project" value="UniProtKB-KW"/>
</dbReference>
<dbReference type="InterPro" id="IPR050138">
    <property type="entry name" value="DHOase/Allantoinase_Hydrolase"/>
</dbReference>
<evidence type="ECO:0000256" key="2">
    <source>
        <dbReference type="ARBA" id="ARBA00002368"/>
    </source>
</evidence>
<dbReference type="Gene3D" id="2.30.40.10">
    <property type="entry name" value="Urease, subunit C, domain 1"/>
    <property type="match status" value="1"/>
</dbReference>
<dbReference type="EMBL" id="FUXC01000005">
    <property type="protein sequence ID" value="SJZ74599.1"/>
    <property type="molecule type" value="Genomic_DNA"/>
</dbReference>
<name>A0A1T4N5M1_9SPIR</name>
<dbReference type="InterPro" id="IPR002195">
    <property type="entry name" value="Dihydroorotase_CS"/>
</dbReference>
<dbReference type="Gene3D" id="3.20.20.140">
    <property type="entry name" value="Metal-dependent hydrolases"/>
    <property type="match status" value="1"/>
</dbReference>
<dbReference type="InterPro" id="IPR004722">
    <property type="entry name" value="DHOase"/>
</dbReference>
<reference evidence="8 9" key="1">
    <citation type="submission" date="2017-02" db="EMBL/GenBank/DDBJ databases">
        <authorList>
            <person name="Peterson S.W."/>
        </authorList>
    </citation>
    <scope>NUCLEOTIDE SEQUENCE [LARGE SCALE GENOMIC DNA]</scope>
    <source>
        <strain evidence="8 9">ATCC BAA-909</strain>
    </source>
</reference>
<comment type="function">
    <text evidence="2">Catalyzes the reversible cyclization of carbamoyl aspartate to dihydroorotate.</text>
</comment>
<keyword evidence="4" id="KW-0479">Metal-binding</keyword>
<accession>A0A1T4N5M1</accession>
<evidence type="ECO:0000256" key="5">
    <source>
        <dbReference type="ARBA" id="ARBA00022801"/>
    </source>
</evidence>
<dbReference type="SUPFAM" id="SSF51556">
    <property type="entry name" value="Metallo-dependent hydrolases"/>
    <property type="match status" value="1"/>
</dbReference>
<comment type="cofactor">
    <cofactor evidence="1">
        <name>Zn(2+)</name>
        <dbReference type="ChEBI" id="CHEBI:29105"/>
    </cofactor>
</comment>
<dbReference type="PROSITE" id="PS00482">
    <property type="entry name" value="DIHYDROOROTASE_1"/>
    <property type="match status" value="1"/>
</dbReference>
<comment type="similarity">
    <text evidence="3">Belongs to the metallo-dependent hydrolases superfamily. DHOase family. Class I DHOase subfamily.</text>
</comment>
<evidence type="ECO:0000313" key="8">
    <source>
        <dbReference type="EMBL" id="SJZ74599.1"/>
    </source>
</evidence>
<sequence length="475" mass="51227">MDSKILIIYNAILVDSSIENPGLVVVKNGKICGVFLGEVKNSEMAFVIASSVLPEIKGSPVLFDAKGLVLMPSFVDMHVHFRYPGQTQKEDLDSGLRAAVAGGFGTVVTMPNTAPVVSSAKLARQIMSEASEKKLARVFQTVSITKNFEGDDVSEIQNLSVEEFPVISEDGREVANSAVMLEGMKAAGKKSIIVSCHCEDPFLAAAARPYRQRALKFMENYNIPAGKVNVVTQNVPDSVNFEIDGCLTAANQLLALAEDAATERNIEIAKIAGCHIHVCHCSTAISMDAVRRAKALRKEGKTSADFECTVEVTPHHIGLVGTDSPYLRALVNPPLRSEEDRSALIAAIKDGTVDVISTDHAPHTQQDKAAGSPGFTGLETSFAVCNTVLVKREGLSLCRLSQLMSENPSKLLKLNSGKLAPGYEANLVLVDPDEQWTVCSEKFQSKGKSTPFEGQKLTGRVHTTFYLGNQVYSLD</sequence>
<dbReference type="RefSeq" id="WP_078930874.1">
    <property type="nucleotide sequence ID" value="NZ_FUXC01000005.1"/>
</dbReference>
<evidence type="ECO:0000259" key="7">
    <source>
        <dbReference type="Pfam" id="PF01979"/>
    </source>
</evidence>
<keyword evidence="9" id="KW-1185">Reference proteome</keyword>
<evidence type="ECO:0000313" key="9">
    <source>
        <dbReference type="Proteomes" id="UP000190395"/>
    </source>
</evidence>
<dbReference type="SUPFAM" id="SSF51338">
    <property type="entry name" value="Composite domain of metallo-dependent hydrolases"/>
    <property type="match status" value="1"/>
</dbReference>
<dbReference type="InterPro" id="IPR011059">
    <property type="entry name" value="Metal-dep_hydrolase_composite"/>
</dbReference>
<dbReference type="AlphaFoldDB" id="A0A1T4N5M1"/>
<dbReference type="GO" id="GO:0004151">
    <property type="term" value="F:dihydroorotase activity"/>
    <property type="evidence" value="ECO:0007669"/>
    <property type="project" value="InterPro"/>
</dbReference>
<dbReference type="GeneID" id="303367369"/>
<dbReference type="PANTHER" id="PTHR43668:SF2">
    <property type="entry name" value="ALLANTOINASE"/>
    <property type="match status" value="1"/>
</dbReference>
<dbReference type="PROSITE" id="PS00483">
    <property type="entry name" value="DIHYDROOROTASE_2"/>
    <property type="match status" value="1"/>
</dbReference>
<evidence type="ECO:0000256" key="1">
    <source>
        <dbReference type="ARBA" id="ARBA00001947"/>
    </source>
</evidence>
<evidence type="ECO:0000256" key="3">
    <source>
        <dbReference type="ARBA" id="ARBA00010286"/>
    </source>
</evidence>
<dbReference type="STRING" id="225004.SAMN02745152_01123"/>
<dbReference type="Proteomes" id="UP000190395">
    <property type="component" value="Unassembled WGS sequence"/>
</dbReference>
<gene>
    <name evidence="8" type="ORF">SAMN02745152_01123</name>
</gene>
<dbReference type="GO" id="GO:0006145">
    <property type="term" value="P:purine nucleobase catabolic process"/>
    <property type="evidence" value="ECO:0007669"/>
    <property type="project" value="TreeGrafter"/>
</dbReference>
<proteinExistence type="inferred from homology"/>
<keyword evidence="5" id="KW-0378">Hydrolase</keyword>
<protein>
    <submittedName>
        <fullName evidence="8">Dihydroorotase</fullName>
    </submittedName>
</protein>
<evidence type="ECO:0000256" key="4">
    <source>
        <dbReference type="ARBA" id="ARBA00022723"/>
    </source>
</evidence>
<evidence type="ECO:0000256" key="6">
    <source>
        <dbReference type="ARBA" id="ARBA00022975"/>
    </source>
</evidence>